<dbReference type="RefSeq" id="WP_076476971.1">
    <property type="nucleotide sequence ID" value="NZ_FTNT01000002.1"/>
</dbReference>
<protein>
    <submittedName>
        <fullName evidence="2">Uncharacterized protein</fullName>
    </submittedName>
</protein>
<proteinExistence type="predicted"/>
<evidence type="ECO:0000313" key="2">
    <source>
        <dbReference type="EMBL" id="SIR79803.1"/>
    </source>
</evidence>
<dbReference type="AlphaFoldDB" id="A0A1N7DVG9"/>
<accession>A0A1N7DVG9</accession>
<feature type="transmembrane region" description="Helical" evidence="1">
    <location>
        <begin position="12"/>
        <end position="31"/>
    </location>
</feature>
<evidence type="ECO:0000256" key="1">
    <source>
        <dbReference type="SAM" id="Phobius"/>
    </source>
</evidence>
<feature type="transmembrane region" description="Helical" evidence="1">
    <location>
        <begin position="134"/>
        <end position="152"/>
    </location>
</feature>
<sequence length="186" mass="18662">MGTTADPGPVGRAPSIGAMIGAVAAVAWGIWGTRALSGTTGVVVLAVVVAVSVVVLTGAVRAVRHATGGAGPSMFRSRFYRLTVAAEIAAIAAGVAILDRVDGGGHYVAMWIAAVVAVHFAVFGVRLSTYFHRLAAALAVVVVAAIIVETVAGGSTGTAVTGVGAAVVFDAAALLTVRRHHVRRQD</sequence>
<gene>
    <name evidence="2" type="ORF">SAMN05445060_0937</name>
</gene>
<keyword evidence="3" id="KW-1185">Reference proteome</keyword>
<dbReference type="Proteomes" id="UP000186218">
    <property type="component" value="Unassembled WGS sequence"/>
</dbReference>
<feature type="transmembrane region" description="Helical" evidence="1">
    <location>
        <begin position="104"/>
        <end position="122"/>
    </location>
</feature>
<organism evidence="2 3">
    <name type="scientific">Williamsia sterculiae</name>
    <dbReference type="NCBI Taxonomy" id="1344003"/>
    <lineage>
        <taxon>Bacteria</taxon>
        <taxon>Bacillati</taxon>
        <taxon>Actinomycetota</taxon>
        <taxon>Actinomycetes</taxon>
        <taxon>Mycobacteriales</taxon>
        <taxon>Nocardiaceae</taxon>
        <taxon>Williamsia</taxon>
    </lineage>
</organism>
<evidence type="ECO:0000313" key="3">
    <source>
        <dbReference type="Proteomes" id="UP000186218"/>
    </source>
</evidence>
<feature type="transmembrane region" description="Helical" evidence="1">
    <location>
        <begin position="158"/>
        <end position="177"/>
    </location>
</feature>
<feature type="transmembrane region" description="Helical" evidence="1">
    <location>
        <begin position="37"/>
        <end position="59"/>
    </location>
</feature>
<reference evidence="2 3" key="1">
    <citation type="submission" date="2017-01" db="EMBL/GenBank/DDBJ databases">
        <authorList>
            <person name="Mah S.A."/>
            <person name="Swanson W.J."/>
            <person name="Moy G.W."/>
            <person name="Vacquier V.D."/>
        </authorList>
    </citation>
    <scope>NUCLEOTIDE SEQUENCE [LARGE SCALE GENOMIC DNA]</scope>
    <source>
        <strain evidence="2 3">CPCC 203464</strain>
    </source>
</reference>
<dbReference type="STRING" id="1344003.SAMN05445060_0937"/>
<keyword evidence="1" id="KW-0472">Membrane</keyword>
<dbReference type="EMBL" id="FTNT01000002">
    <property type="protein sequence ID" value="SIR79803.1"/>
    <property type="molecule type" value="Genomic_DNA"/>
</dbReference>
<feature type="transmembrane region" description="Helical" evidence="1">
    <location>
        <begin position="79"/>
        <end position="98"/>
    </location>
</feature>
<keyword evidence="1" id="KW-1133">Transmembrane helix</keyword>
<keyword evidence="1" id="KW-0812">Transmembrane</keyword>
<name>A0A1N7DVG9_9NOCA</name>